<organism evidence="7 8">
    <name type="scientific">Pyrenophora teres f. teres</name>
    <dbReference type="NCBI Taxonomy" id="97479"/>
    <lineage>
        <taxon>Eukaryota</taxon>
        <taxon>Fungi</taxon>
        <taxon>Dikarya</taxon>
        <taxon>Ascomycota</taxon>
        <taxon>Pezizomycotina</taxon>
        <taxon>Dothideomycetes</taxon>
        <taxon>Pleosporomycetidae</taxon>
        <taxon>Pleosporales</taxon>
        <taxon>Pleosporineae</taxon>
        <taxon>Pleosporaceae</taxon>
        <taxon>Pyrenophora</taxon>
    </lineage>
</organism>
<accession>A0A6S6VXA3</accession>
<dbReference type="GO" id="GO:0032259">
    <property type="term" value="P:methylation"/>
    <property type="evidence" value="ECO:0007669"/>
    <property type="project" value="UniProtKB-KW"/>
</dbReference>
<dbReference type="GO" id="GO:0005634">
    <property type="term" value="C:nucleus"/>
    <property type="evidence" value="ECO:0007669"/>
    <property type="project" value="TreeGrafter"/>
</dbReference>
<dbReference type="GO" id="GO:0003677">
    <property type="term" value="F:DNA binding"/>
    <property type="evidence" value="ECO:0007669"/>
    <property type="project" value="TreeGrafter"/>
</dbReference>
<dbReference type="PANTHER" id="PTHR10629:SF52">
    <property type="entry name" value="DNA (CYTOSINE-5)-METHYLTRANSFERASE 1"/>
    <property type="match status" value="1"/>
</dbReference>
<feature type="active site" evidence="5">
    <location>
        <position position="387"/>
    </location>
</feature>
<dbReference type="EMBL" id="HG992979">
    <property type="protein sequence ID" value="CAE7024366.1"/>
    <property type="molecule type" value="Genomic_DNA"/>
</dbReference>
<evidence type="ECO:0000313" key="8">
    <source>
        <dbReference type="Proteomes" id="UP000472372"/>
    </source>
</evidence>
<proteinExistence type="inferred from homology"/>
<name>A0A6S6VXA3_9PLEO</name>
<dbReference type="PANTHER" id="PTHR10629">
    <property type="entry name" value="CYTOSINE-SPECIFIC METHYLTRANSFERASE"/>
    <property type="match status" value="1"/>
</dbReference>
<protein>
    <recommendedName>
        <fullName evidence="1">DNA (cytosine-5-)-methyltransferase</fullName>
        <ecNumber evidence="1">2.1.1.37</ecNumber>
    </recommendedName>
</protein>
<feature type="compositionally biased region" description="Basic and acidic residues" evidence="6">
    <location>
        <begin position="273"/>
        <end position="289"/>
    </location>
</feature>
<evidence type="ECO:0000313" key="7">
    <source>
        <dbReference type="EMBL" id="CAE7024366.1"/>
    </source>
</evidence>
<dbReference type="EC" id="2.1.1.37" evidence="1"/>
<feature type="compositionally biased region" description="Low complexity" evidence="6">
    <location>
        <begin position="658"/>
        <end position="669"/>
    </location>
</feature>
<dbReference type="Gene3D" id="3.40.50.150">
    <property type="entry name" value="Vaccinia Virus protein VP39"/>
    <property type="match status" value="1"/>
</dbReference>
<dbReference type="GO" id="GO:0044027">
    <property type="term" value="P:negative regulation of gene expression via chromosomal CpG island methylation"/>
    <property type="evidence" value="ECO:0007669"/>
    <property type="project" value="TreeGrafter"/>
</dbReference>
<dbReference type="Pfam" id="PF00145">
    <property type="entry name" value="DNA_methylase"/>
    <property type="match status" value="2"/>
</dbReference>
<keyword evidence="4 5" id="KW-0949">S-adenosyl-L-methionine</keyword>
<feature type="region of interest" description="Disordered" evidence="6">
    <location>
        <begin position="651"/>
        <end position="682"/>
    </location>
</feature>
<evidence type="ECO:0000256" key="4">
    <source>
        <dbReference type="ARBA" id="ARBA00022691"/>
    </source>
</evidence>
<dbReference type="SUPFAM" id="SSF53335">
    <property type="entry name" value="S-adenosyl-L-methionine-dependent methyltransferases"/>
    <property type="match status" value="1"/>
</dbReference>
<feature type="compositionally biased region" description="Acidic residues" evidence="6">
    <location>
        <begin position="728"/>
        <end position="751"/>
    </location>
</feature>
<evidence type="ECO:0000256" key="6">
    <source>
        <dbReference type="SAM" id="MobiDB-lite"/>
    </source>
</evidence>
<dbReference type="InterPro" id="IPR001525">
    <property type="entry name" value="C5_MeTfrase"/>
</dbReference>
<dbReference type="Gene3D" id="3.90.120.10">
    <property type="entry name" value="DNA Methylase, subunit A, domain 2"/>
    <property type="match status" value="1"/>
</dbReference>
<dbReference type="InterPro" id="IPR050390">
    <property type="entry name" value="C5-Methyltransferase"/>
</dbReference>
<gene>
    <name evidence="7" type="ORF">PTTW11_03749</name>
</gene>
<feature type="compositionally biased region" description="Polar residues" evidence="6">
    <location>
        <begin position="261"/>
        <end position="272"/>
    </location>
</feature>
<dbReference type="AlphaFoldDB" id="A0A6S6VXA3"/>
<feature type="compositionally biased region" description="Acidic residues" evidence="6">
    <location>
        <begin position="13"/>
        <end position="22"/>
    </location>
</feature>
<comment type="similarity">
    <text evidence="5">Belongs to the class I-like SAM-binding methyltransferase superfamily. C5-methyltransferase family.</text>
</comment>
<evidence type="ECO:0000256" key="5">
    <source>
        <dbReference type="PROSITE-ProRule" id="PRU01016"/>
    </source>
</evidence>
<dbReference type="InterPro" id="IPR029063">
    <property type="entry name" value="SAM-dependent_MTases_sf"/>
</dbReference>
<dbReference type="GO" id="GO:0003886">
    <property type="term" value="F:DNA (cytosine-5-)-methyltransferase activity"/>
    <property type="evidence" value="ECO:0007669"/>
    <property type="project" value="UniProtKB-EC"/>
</dbReference>
<dbReference type="PRINTS" id="PR00105">
    <property type="entry name" value="C5METTRFRASE"/>
</dbReference>
<dbReference type="PROSITE" id="PS51679">
    <property type="entry name" value="SAM_MT_C5"/>
    <property type="match status" value="1"/>
</dbReference>
<keyword evidence="2 5" id="KW-0489">Methyltransferase</keyword>
<keyword evidence="3 5" id="KW-0808">Transferase</keyword>
<sequence length="762" mass="85119">MSATATRSYPIPNDDDDDGDSYDVFDCDSDGDVEVTAFRSCMESPSSSRKTISSEDIKLPDITIQSYKLSKGNIIKPGDTVELQDHTNQPADDMHSGDFLRVKSVIMNLETDQVRLRGHRLRRTKYLRQIFGKKLNELAMVLNVSEDDHHSPLVAGIEDVDIEEVIRMRLCSLTNKPYPFMSFRSGENVAYPVGIGKEEIERQIFHGGQLACRVVKVFYIRSATGKSYGGMARQLYAHEADTNHRDTSNKSIISEDDEAHGSTTANNANTNMVDKKEPPTRKRSVRSESLELDILDNPAKRRASRSVKQGKPVFGDVFCGAGGASQGALQAGYAIGWGLDSDHTALKTYKLNHPTAQTFKMDAHDFSSKDVCPKRWRVDVLHLSPPCCYWSPAHTRAGRNDQANFESIYTVGPILKKVRPRIATLEQTSGLATSQEHKRNFFILLRDIIEAGYDVRYKVQDLSQLGLVQKRMRLLIIAARRGTPLPPFPKPTHGPDGSGLKPYVDIAEALRDIVRHPIRSMHDIYHQPKLFPVPKPRYNSHAQLRGCITTGGTRSYHPSGLRNFTVRELALLQSFPVGYQFAGSTGEVKKQAGNAYPPVTGAAVYREIAKTLDAFDRGLIDAEDDISDLNLDALLRDNDLPIRHGLRSLRDDSGTGGAVSSSSSIAISSRHQNKMQSPTRTFSSDTDEIIDLLDDEHDEEYIDLLNADDEDGFVDLLDADDEEGFIDLLEDDDDDNEDEGRNQDEDDDDIEYMGTRESHSYF</sequence>
<feature type="region of interest" description="Disordered" evidence="6">
    <location>
        <begin position="254"/>
        <end position="307"/>
    </location>
</feature>
<feature type="region of interest" description="Disordered" evidence="6">
    <location>
        <begin position="1"/>
        <end position="22"/>
    </location>
</feature>
<feature type="region of interest" description="Disordered" evidence="6">
    <location>
        <begin position="728"/>
        <end position="762"/>
    </location>
</feature>
<evidence type="ECO:0000256" key="2">
    <source>
        <dbReference type="ARBA" id="ARBA00022603"/>
    </source>
</evidence>
<evidence type="ECO:0000256" key="1">
    <source>
        <dbReference type="ARBA" id="ARBA00011975"/>
    </source>
</evidence>
<reference evidence="7" key="1">
    <citation type="submission" date="2021-02" db="EMBL/GenBank/DDBJ databases">
        <authorList>
            <person name="Syme A R."/>
            <person name="Syme A R."/>
            <person name="Moolhuijzen P."/>
        </authorList>
    </citation>
    <scope>NUCLEOTIDE SEQUENCE</scope>
    <source>
        <strain evidence="7">W1-1</strain>
    </source>
</reference>
<evidence type="ECO:0000256" key="3">
    <source>
        <dbReference type="ARBA" id="ARBA00022679"/>
    </source>
</evidence>
<dbReference type="Proteomes" id="UP000472372">
    <property type="component" value="Chromosome 3"/>
</dbReference>